<dbReference type="InterPro" id="IPR052902">
    <property type="entry name" value="ABC-2_transporter"/>
</dbReference>
<evidence type="ECO:0000256" key="2">
    <source>
        <dbReference type="ARBA" id="ARBA00007783"/>
    </source>
</evidence>
<evidence type="ECO:0000256" key="5">
    <source>
        <dbReference type="ARBA" id="ARBA00023136"/>
    </source>
</evidence>
<feature type="transmembrane region" description="Helical" evidence="6">
    <location>
        <begin position="344"/>
        <end position="365"/>
    </location>
</feature>
<feature type="domain" description="ABC transmembrane type-2" evidence="8">
    <location>
        <begin position="113"/>
        <end position="366"/>
    </location>
</feature>
<proteinExistence type="inferred from homology"/>
<evidence type="ECO:0000313" key="9">
    <source>
        <dbReference type="EMBL" id="MUH71315.1"/>
    </source>
</evidence>
<dbReference type="RefSeq" id="WP_155693937.1">
    <property type="nucleotide sequence ID" value="NZ_WOCD01000001.1"/>
</dbReference>
<comment type="similarity">
    <text evidence="2 6">Belongs to the ABC-2 integral membrane protein family.</text>
</comment>
<feature type="region of interest" description="Disordered" evidence="7">
    <location>
        <begin position="135"/>
        <end position="157"/>
    </location>
</feature>
<dbReference type="EMBL" id="WOCD01000001">
    <property type="protein sequence ID" value="MUH71315.1"/>
    <property type="molecule type" value="Genomic_DNA"/>
</dbReference>
<keyword evidence="5 6" id="KW-0472">Membrane</keyword>
<dbReference type="PANTHER" id="PTHR43027">
    <property type="entry name" value="DOXORUBICIN RESISTANCE ABC TRANSPORTER PERMEASE PROTEIN DRRC-RELATED"/>
    <property type="match status" value="1"/>
</dbReference>
<feature type="transmembrane region" description="Helical" evidence="6">
    <location>
        <begin position="25"/>
        <end position="44"/>
    </location>
</feature>
<protein>
    <recommendedName>
        <fullName evidence="6">Transport permease protein</fullName>
    </recommendedName>
</protein>
<evidence type="ECO:0000259" key="8">
    <source>
        <dbReference type="PROSITE" id="PS51012"/>
    </source>
</evidence>
<organism evidence="9 10">
    <name type="scientific">Psychrosphaera haliotis</name>
    <dbReference type="NCBI Taxonomy" id="555083"/>
    <lineage>
        <taxon>Bacteria</taxon>
        <taxon>Pseudomonadati</taxon>
        <taxon>Pseudomonadota</taxon>
        <taxon>Gammaproteobacteria</taxon>
        <taxon>Alteromonadales</taxon>
        <taxon>Pseudoalteromonadaceae</taxon>
        <taxon>Psychrosphaera</taxon>
    </lineage>
</organism>
<dbReference type="PROSITE" id="PS51012">
    <property type="entry name" value="ABC_TM2"/>
    <property type="match status" value="1"/>
</dbReference>
<dbReference type="GO" id="GO:0140359">
    <property type="term" value="F:ABC-type transporter activity"/>
    <property type="evidence" value="ECO:0007669"/>
    <property type="project" value="InterPro"/>
</dbReference>
<accession>A0A6N8F415</accession>
<dbReference type="PRINTS" id="PR00164">
    <property type="entry name" value="ABC2TRNSPORT"/>
</dbReference>
<dbReference type="InterPro" id="IPR047817">
    <property type="entry name" value="ABC2_TM_bact-type"/>
</dbReference>
<feature type="transmembrane region" description="Helical" evidence="6">
    <location>
        <begin position="287"/>
        <end position="305"/>
    </location>
</feature>
<evidence type="ECO:0000256" key="3">
    <source>
        <dbReference type="ARBA" id="ARBA00022692"/>
    </source>
</evidence>
<feature type="transmembrane region" description="Helical" evidence="6">
    <location>
        <begin position="174"/>
        <end position="197"/>
    </location>
</feature>
<comment type="subcellular location">
    <subcellularLocation>
        <location evidence="6">Cell inner membrane</location>
        <topology evidence="6">Multi-pass membrane protein</topology>
    </subcellularLocation>
    <subcellularLocation>
        <location evidence="1">Membrane</location>
        <topology evidence="1">Multi-pass membrane protein</topology>
    </subcellularLocation>
</comment>
<dbReference type="GO" id="GO:0043190">
    <property type="term" value="C:ATP-binding cassette (ABC) transporter complex"/>
    <property type="evidence" value="ECO:0007669"/>
    <property type="project" value="InterPro"/>
</dbReference>
<feature type="transmembrane region" description="Helical" evidence="6">
    <location>
        <begin position="227"/>
        <end position="250"/>
    </location>
</feature>
<evidence type="ECO:0000256" key="6">
    <source>
        <dbReference type="RuleBase" id="RU361157"/>
    </source>
</evidence>
<keyword evidence="3 6" id="KW-0812">Transmembrane</keyword>
<dbReference type="OrthoDB" id="8988363at2"/>
<keyword evidence="6" id="KW-0813">Transport</keyword>
<keyword evidence="4 6" id="KW-1133">Transmembrane helix</keyword>
<keyword evidence="6" id="KW-1003">Cell membrane</keyword>
<evidence type="ECO:0000256" key="7">
    <source>
        <dbReference type="SAM" id="MobiDB-lite"/>
    </source>
</evidence>
<name>A0A6N8F415_9GAMM</name>
<sequence>MKVFFTRFYAILKARNLEFFRDRSSLAWSVIFPVLLLVGFAVVFSGDGKDVYKVGVLTSESSAPSVQPHPFLQTKYIEFVDYKDPKKALSKLHQHRLDLLVDFEKQQYWLNESSPNGYFVEKLLLASSLSVEKGDSNTSVDGELDSNDKTSNGLTTGNWQQQTVDGRQIRYLDWVLPGILGMNMMFSCLFGVGYVIVRYRKNMVLKRLNATPVTALEFLTAQIVSRLMIVMFLSSMVFIGCDLLFDFYMLGSYLDLLVIAILGAFALISLGLMIASRSRSEELTGGLLNLATWPMMILSGVWFSLEGSPEFIQTISMALPLTHLVEGARAIMTEGASLMDIKHHVFTLLGMIVVFLTAGTLLFRWEGDGR</sequence>
<dbReference type="Pfam" id="PF12698">
    <property type="entry name" value="ABC2_membrane_3"/>
    <property type="match status" value="1"/>
</dbReference>
<dbReference type="AlphaFoldDB" id="A0A6N8F415"/>
<evidence type="ECO:0000313" key="10">
    <source>
        <dbReference type="Proteomes" id="UP000439994"/>
    </source>
</evidence>
<dbReference type="PANTHER" id="PTHR43027:SF2">
    <property type="entry name" value="TRANSPORT PERMEASE PROTEIN"/>
    <property type="match status" value="1"/>
</dbReference>
<evidence type="ECO:0000256" key="1">
    <source>
        <dbReference type="ARBA" id="ARBA00004141"/>
    </source>
</evidence>
<dbReference type="InterPro" id="IPR000412">
    <property type="entry name" value="ABC_2_transport"/>
</dbReference>
<comment type="caution">
    <text evidence="9">The sequence shown here is derived from an EMBL/GenBank/DDBJ whole genome shotgun (WGS) entry which is preliminary data.</text>
</comment>
<dbReference type="Proteomes" id="UP000439994">
    <property type="component" value="Unassembled WGS sequence"/>
</dbReference>
<keyword evidence="10" id="KW-1185">Reference proteome</keyword>
<evidence type="ECO:0000256" key="4">
    <source>
        <dbReference type="ARBA" id="ARBA00022989"/>
    </source>
</evidence>
<gene>
    <name evidence="9" type="ORF">GNP35_01680</name>
</gene>
<reference evidence="9 10" key="1">
    <citation type="submission" date="2019-11" db="EMBL/GenBank/DDBJ databases">
        <title>P. haliotis isolates from Z. marina roots.</title>
        <authorList>
            <person name="Cohen M."/>
            <person name="Jospin G."/>
            <person name="Eisen J.A."/>
            <person name="Coil D.A."/>
        </authorList>
    </citation>
    <scope>NUCLEOTIDE SEQUENCE [LARGE SCALE GENOMIC DNA]</scope>
    <source>
        <strain evidence="9 10">UCD-MCMsp1aY</strain>
    </source>
</reference>
<dbReference type="InterPro" id="IPR013525">
    <property type="entry name" value="ABC2_TM"/>
</dbReference>
<feature type="transmembrane region" description="Helical" evidence="6">
    <location>
        <begin position="256"/>
        <end position="275"/>
    </location>
</feature>